<dbReference type="SMART" id="SM00342">
    <property type="entry name" value="HTH_ARAC"/>
    <property type="match status" value="1"/>
</dbReference>
<accession>A0A9Y2BA44</accession>
<protein>
    <submittedName>
        <fullName evidence="2">Helix-turn-helix domain-containing protein</fullName>
    </submittedName>
</protein>
<dbReference type="GO" id="GO:0043565">
    <property type="term" value="F:sequence-specific DNA binding"/>
    <property type="evidence" value="ECO:0007669"/>
    <property type="project" value="InterPro"/>
</dbReference>
<dbReference type="GO" id="GO:0003700">
    <property type="term" value="F:DNA-binding transcription factor activity"/>
    <property type="evidence" value="ECO:0007669"/>
    <property type="project" value="InterPro"/>
</dbReference>
<dbReference type="Gene3D" id="1.10.10.60">
    <property type="entry name" value="Homeodomain-like"/>
    <property type="match status" value="1"/>
</dbReference>
<organism evidence="2 3">
    <name type="scientific">Altererythrobacter rubellus</name>
    <dbReference type="NCBI Taxonomy" id="2173831"/>
    <lineage>
        <taxon>Bacteria</taxon>
        <taxon>Pseudomonadati</taxon>
        <taxon>Pseudomonadota</taxon>
        <taxon>Alphaproteobacteria</taxon>
        <taxon>Sphingomonadales</taxon>
        <taxon>Erythrobacteraceae</taxon>
        <taxon>Altererythrobacter</taxon>
    </lineage>
</organism>
<keyword evidence="3" id="KW-1185">Reference proteome</keyword>
<sequence length="288" mass="32786">MPEYKVRSRFFAPPPEFDGCFTSFYHLDLTVEVGGTICDHLQPEWAGIRFMAGSRPLAQLGETSVERPRFAASGPSALPTYFEIGSTRLWGVGFMPLGWCRFIDVEAKILANQTCDGERHPAFAKFAPLADILCDPEIDDQAQFEAICDTMRGLMQPTRNDEKIRRVHRALVDENLSSVSEFAKEAGLSTRSLERICSRYFGFAPKLLMRRQRFMRSLTTFMLREGSKWTDAMDEHYHYQAQFTREFQTFMGMSPSAYASKEHPILTAFVEARARIWGPPAQTLDKPA</sequence>
<evidence type="ECO:0000259" key="1">
    <source>
        <dbReference type="PROSITE" id="PS01124"/>
    </source>
</evidence>
<dbReference type="PROSITE" id="PS01124">
    <property type="entry name" value="HTH_ARAC_FAMILY_2"/>
    <property type="match status" value="1"/>
</dbReference>
<gene>
    <name evidence="2" type="ORF">QQX03_02895</name>
</gene>
<dbReference type="EMBL" id="CP127221">
    <property type="protein sequence ID" value="WIW96073.1"/>
    <property type="molecule type" value="Genomic_DNA"/>
</dbReference>
<name>A0A9Y2BA44_9SPHN</name>
<feature type="domain" description="HTH araC/xylS-type" evidence="1">
    <location>
        <begin position="162"/>
        <end position="261"/>
    </location>
</feature>
<dbReference type="KEGG" id="arue:QQX03_02895"/>
<evidence type="ECO:0000313" key="3">
    <source>
        <dbReference type="Proteomes" id="UP001231445"/>
    </source>
</evidence>
<dbReference type="Pfam" id="PF12833">
    <property type="entry name" value="HTH_18"/>
    <property type="match status" value="1"/>
</dbReference>
<dbReference type="Proteomes" id="UP001231445">
    <property type="component" value="Chromosome"/>
</dbReference>
<dbReference type="RefSeq" id="WP_285976383.1">
    <property type="nucleotide sequence ID" value="NZ_CP127221.1"/>
</dbReference>
<evidence type="ECO:0000313" key="2">
    <source>
        <dbReference type="EMBL" id="WIW96073.1"/>
    </source>
</evidence>
<proteinExistence type="predicted"/>
<dbReference type="InterPro" id="IPR018060">
    <property type="entry name" value="HTH_AraC"/>
</dbReference>
<reference evidence="2 3" key="1">
    <citation type="submission" date="2023-06" db="EMBL/GenBank/DDBJ databases">
        <title>Altererythrobacter rubellus NBRC 112769 genome.</title>
        <authorList>
            <person name="Zhang K."/>
        </authorList>
    </citation>
    <scope>NUCLEOTIDE SEQUENCE [LARGE SCALE GENOMIC DNA]</scope>
    <source>
        <strain evidence="2 3">NBRC 112769</strain>
    </source>
</reference>
<dbReference type="AlphaFoldDB" id="A0A9Y2BA44"/>